<reference evidence="8" key="1">
    <citation type="journal article" date="2019" name="Int. J. Syst. Evol. Microbiol.">
        <title>The Global Catalogue of Microorganisms (GCM) 10K type strain sequencing project: providing services to taxonomists for standard genome sequencing and annotation.</title>
        <authorList>
            <consortium name="The Broad Institute Genomics Platform"/>
            <consortium name="The Broad Institute Genome Sequencing Center for Infectious Disease"/>
            <person name="Wu L."/>
            <person name="Ma J."/>
        </authorList>
    </citation>
    <scope>NUCLEOTIDE SEQUENCE [LARGE SCALE GENOMIC DNA]</scope>
    <source>
        <strain evidence="8">KCTC 52449</strain>
    </source>
</reference>
<accession>A0ABV7JU39</accession>
<dbReference type="Proteomes" id="UP001595477">
    <property type="component" value="Unassembled WGS sequence"/>
</dbReference>
<dbReference type="RefSeq" id="WP_164464784.1">
    <property type="nucleotide sequence ID" value="NZ_JBHRSX010000004.1"/>
</dbReference>
<evidence type="ECO:0000256" key="4">
    <source>
        <dbReference type="ARBA" id="ARBA00022989"/>
    </source>
</evidence>
<comment type="subcellular location">
    <subcellularLocation>
        <location evidence="1">Cell membrane</location>
        <topology evidence="1">Multi-pass membrane protein</topology>
    </subcellularLocation>
</comment>
<evidence type="ECO:0000313" key="7">
    <source>
        <dbReference type="EMBL" id="MFC3200246.1"/>
    </source>
</evidence>
<dbReference type="InterPro" id="IPR050833">
    <property type="entry name" value="Poly_Biosynth_Transport"/>
</dbReference>
<evidence type="ECO:0000313" key="8">
    <source>
        <dbReference type="Proteomes" id="UP001595477"/>
    </source>
</evidence>
<comment type="caution">
    <text evidence="7">The sequence shown here is derived from an EMBL/GenBank/DDBJ whole genome shotgun (WGS) entry which is preliminary data.</text>
</comment>
<keyword evidence="2" id="KW-1003">Cell membrane</keyword>
<feature type="transmembrane region" description="Helical" evidence="6">
    <location>
        <begin position="382"/>
        <end position="401"/>
    </location>
</feature>
<dbReference type="EMBL" id="JBHRSX010000004">
    <property type="protein sequence ID" value="MFC3200246.1"/>
    <property type="molecule type" value="Genomic_DNA"/>
</dbReference>
<feature type="transmembrane region" description="Helical" evidence="6">
    <location>
        <begin position="319"/>
        <end position="342"/>
    </location>
</feature>
<name>A0ABV7JU39_9ALTE</name>
<protein>
    <submittedName>
        <fullName evidence="7">Lipopolysaccharide biosynthesis protein</fullName>
    </submittedName>
</protein>
<feature type="transmembrane region" description="Helical" evidence="6">
    <location>
        <begin position="164"/>
        <end position="186"/>
    </location>
</feature>
<evidence type="ECO:0000256" key="5">
    <source>
        <dbReference type="ARBA" id="ARBA00023136"/>
    </source>
</evidence>
<keyword evidence="5 6" id="KW-0472">Membrane</keyword>
<dbReference type="PANTHER" id="PTHR30250:SF26">
    <property type="entry name" value="PSMA PROTEIN"/>
    <property type="match status" value="1"/>
</dbReference>
<proteinExistence type="predicted"/>
<keyword evidence="4 6" id="KW-1133">Transmembrane helix</keyword>
<feature type="transmembrane region" description="Helical" evidence="6">
    <location>
        <begin position="192"/>
        <end position="211"/>
    </location>
</feature>
<evidence type="ECO:0000256" key="6">
    <source>
        <dbReference type="SAM" id="Phobius"/>
    </source>
</evidence>
<feature type="transmembrane region" description="Helical" evidence="6">
    <location>
        <begin position="48"/>
        <end position="66"/>
    </location>
</feature>
<dbReference type="PANTHER" id="PTHR30250">
    <property type="entry name" value="PST FAMILY PREDICTED COLANIC ACID TRANSPORTER"/>
    <property type="match status" value="1"/>
</dbReference>
<keyword evidence="8" id="KW-1185">Reference proteome</keyword>
<feature type="transmembrane region" description="Helical" evidence="6">
    <location>
        <begin position="99"/>
        <end position="116"/>
    </location>
</feature>
<feature type="transmembrane region" description="Helical" evidence="6">
    <location>
        <begin position="407"/>
        <end position="429"/>
    </location>
</feature>
<feature type="transmembrane region" description="Helical" evidence="6">
    <location>
        <begin position="348"/>
        <end position="370"/>
    </location>
</feature>
<evidence type="ECO:0000256" key="1">
    <source>
        <dbReference type="ARBA" id="ARBA00004651"/>
    </source>
</evidence>
<keyword evidence="3 6" id="KW-0812">Transmembrane</keyword>
<sequence length="466" mass="51677">MKNSSPLKNRIIKSSSANVLGIVARIGNQLLIVPILLAYWSPELFGEWLMITAIPTFLALTDFGFIDAGSNELAKRSSESSPKEVQDFFNRYSVCFQRWSLFIALIICIAAFLLPLDKMMGLKLISSTDASYIIIFLSLSVVVSQNNLSLLAGLRVQGKFHIGLLVRTGLSISQIFVTWCLVSLLKCSPIEVALSYFVLTILAYVLQWTVLRHSGLQQTINPFLTLPAGESMKPYFLIGLEMMLMPLAQALTLQGSVILVGKTLGPVIAAMYVTHRTLSRTSSSLLQVFAIPLRAEAGLLQKKADSELLTATTNLLSSVTFWLSLLLSMVLMLIGGWIFEIWTHGEIVFYKELLIFLLLAVIAESLWRIPTSIRLGSNRHRPVAWGYLLFSILGLLLSYLLAPYYGLIGVVTGLVFIDVMMVVLAILTLRGIINIPIGKFLLNVVKPPIKEIKVLINRTFKKLVKG</sequence>
<evidence type="ECO:0000256" key="2">
    <source>
        <dbReference type="ARBA" id="ARBA00022475"/>
    </source>
</evidence>
<gene>
    <name evidence="7" type="ORF">ACFOEW_00225</name>
</gene>
<evidence type="ECO:0000256" key="3">
    <source>
        <dbReference type="ARBA" id="ARBA00022692"/>
    </source>
</evidence>
<feature type="transmembrane region" description="Helical" evidence="6">
    <location>
        <begin position="131"/>
        <end position="152"/>
    </location>
</feature>
<feature type="transmembrane region" description="Helical" evidence="6">
    <location>
        <begin position="20"/>
        <end position="42"/>
    </location>
</feature>
<organism evidence="7 8">
    <name type="scientific">Alteromonas oceani</name>
    <dbReference type="NCBI Taxonomy" id="2071609"/>
    <lineage>
        <taxon>Bacteria</taxon>
        <taxon>Pseudomonadati</taxon>
        <taxon>Pseudomonadota</taxon>
        <taxon>Gammaproteobacteria</taxon>
        <taxon>Alteromonadales</taxon>
        <taxon>Alteromonadaceae</taxon>
        <taxon>Alteromonas/Salinimonas group</taxon>
        <taxon>Alteromonas</taxon>
    </lineage>
</organism>